<reference evidence="1" key="1">
    <citation type="journal article" date="2023" name="Mol. Biol. Evol.">
        <title>Third-Generation Sequencing Reveals the Adaptive Role of the Epigenome in Three Deep-Sea Polychaetes.</title>
        <authorList>
            <person name="Perez M."/>
            <person name="Aroh O."/>
            <person name="Sun Y."/>
            <person name="Lan Y."/>
            <person name="Juniper S.K."/>
            <person name="Young C.R."/>
            <person name="Angers B."/>
            <person name="Qian P.Y."/>
        </authorList>
    </citation>
    <scope>NUCLEOTIDE SEQUENCE</scope>
    <source>
        <strain evidence="1">P08H-3</strain>
    </source>
</reference>
<dbReference type="Proteomes" id="UP001208570">
    <property type="component" value="Unassembled WGS sequence"/>
</dbReference>
<proteinExistence type="predicted"/>
<dbReference type="EMBL" id="JAODUP010001703">
    <property type="protein sequence ID" value="KAK2139588.1"/>
    <property type="molecule type" value="Genomic_DNA"/>
</dbReference>
<protein>
    <submittedName>
        <fullName evidence="1">Uncharacterized protein</fullName>
    </submittedName>
</protein>
<keyword evidence="2" id="KW-1185">Reference proteome</keyword>
<name>A0AAD9ISJ8_9ANNE</name>
<dbReference type="AlphaFoldDB" id="A0AAD9ISJ8"/>
<sequence>MELTNVKGIEIENNVFSKEERSLACIHCIICGLDATTVYTIEVFVSTEFGDGPSRDADIESGIPPDCQTELCDLHRLKSLER</sequence>
<gene>
    <name evidence="1" type="ORF">LSH36_1703g00038</name>
</gene>
<organism evidence="1 2">
    <name type="scientific">Paralvinella palmiformis</name>
    <dbReference type="NCBI Taxonomy" id="53620"/>
    <lineage>
        <taxon>Eukaryota</taxon>
        <taxon>Metazoa</taxon>
        <taxon>Spiralia</taxon>
        <taxon>Lophotrochozoa</taxon>
        <taxon>Annelida</taxon>
        <taxon>Polychaeta</taxon>
        <taxon>Sedentaria</taxon>
        <taxon>Canalipalpata</taxon>
        <taxon>Terebellida</taxon>
        <taxon>Terebelliformia</taxon>
        <taxon>Alvinellidae</taxon>
        <taxon>Paralvinella</taxon>
    </lineage>
</organism>
<comment type="caution">
    <text evidence="1">The sequence shown here is derived from an EMBL/GenBank/DDBJ whole genome shotgun (WGS) entry which is preliminary data.</text>
</comment>
<evidence type="ECO:0000313" key="2">
    <source>
        <dbReference type="Proteomes" id="UP001208570"/>
    </source>
</evidence>
<accession>A0AAD9ISJ8</accession>
<evidence type="ECO:0000313" key="1">
    <source>
        <dbReference type="EMBL" id="KAK2139588.1"/>
    </source>
</evidence>